<comment type="similarity">
    <text evidence="3">Belongs to the peptidase C56 family. HSP31-like subfamily.</text>
</comment>
<evidence type="ECO:0000259" key="4">
    <source>
        <dbReference type="Pfam" id="PF01965"/>
    </source>
</evidence>
<dbReference type="GO" id="GO:0005737">
    <property type="term" value="C:cytoplasm"/>
    <property type="evidence" value="ECO:0007669"/>
    <property type="project" value="TreeGrafter"/>
</dbReference>
<dbReference type="GO" id="GO:0019243">
    <property type="term" value="P:methylglyoxal catabolic process to D-lactate via S-lactoyl-glutathione"/>
    <property type="evidence" value="ECO:0007669"/>
    <property type="project" value="TreeGrafter"/>
</dbReference>
<gene>
    <name evidence="5" type="ORF">GEMMAAP_00080</name>
</gene>
<dbReference type="Pfam" id="PF01965">
    <property type="entry name" value="DJ-1_PfpI"/>
    <property type="match status" value="1"/>
</dbReference>
<dbReference type="InterPro" id="IPR050325">
    <property type="entry name" value="Prot/Nucl_acid_deglycase"/>
</dbReference>
<dbReference type="OrthoDB" id="9792284at2"/>
<name>A0A143BF94_9BACT</name>
<dbReference type="KEGG" id="gph:GEMMAAP_00080"/>
<evidence type="ECO:0000313" key="5">
    <source>
        <dbReference type="EMBL" id="AMW03678.1"/>
    </source>
</evidence>
<accession>A0A143BF94</accession>
<dbReference type="CDD" id="cd03141">
    <property type="entry name" value="GATase1_Hsp31_like"/>
    <property type="match status" value="1"/>
</dbReference>
<proteinExistence type="inferred from homology"/>
<dbReference type="InterPro" id="IPR002818">
    <property type="entry name" value="DJ-1/PfpI"/>
</dbReference>
<dbReference type="Gene3D" id="3.40.50.880">
    <property type="match status" value="1"/>
</dbReference>
<evidence type="ECO:0000256" key="2">
    <source>
        <dbReference type="ARBA" id="ARBA00023239"/>
    </source>
</evidence>
<reference evidence="5 6" key="1">
    <citation type="journal article" date="2014" name="Proc. Natl. Acad. Sci. U.S.A.">
        <title>Functional type 2 photosynthetic reaction centers found in the rare bacterial phylum Gemmatimonadetes.</title>
        <authorList>
            <person name="Zeng Y."/>
            <person name="Feng F."/>
            <person name="Medova H."/>
            <person name="Dean J."/>
            <person name="Koblizek M."/>
        </authorList>
    </citation>
    <scope>NUCLEOTIDE SEQUENCE [LARGE SCALE GENOMIC DNA]</scope>
    <source>
        <strain evidence="5 6">AP64</strain>
    </source>
</reference>
<dbReference type="AlphaFoldDB" id="A0A143BF94"/>
<sequence>MSATLNVSNPTRPKRVLMIAANPAVSPVTQWPVGFWWAELTHPYWAFAEAGYAVEIRSPIGGALVADSYSDPEDSSGYSAHDILSLGFKRSATHAALLANTLSIADVDVEAYDALFVTGGQSPMITFRGNVGMQSLVSRFYEAGKITALVCHGTCLLLETRLSSGELLAQGKTWTGFANSEEKFVDSFVGKRIQPFWIEDEARAMADTNFVVDQRFREFAVRDGRLITGQQQFSGAAAARLVIETLGR</sequence>
<dbReference type="SUPFAM" id="SSF52317">
    <property type="entry name" value="Class I glutamine amidotransferase-like"/>
    <property type="match status" value="1"/>
</dbReference>
<protein>
    <submittedName>
        <fullName evidence="5">Thiamine biosynthesis protein ThiJ</fullName>
    </submittedName>
</protein>
<keyword evidence="1" id="KW-0346">Stress response</keyword>
<evidence type="ECO:0000256" key="1">
    <source>
        <dbReference type="ARBA" id="ARBA00023016"/>
    </source>
</evidence>
<dbReference type="GO" id="GO:0019172">
    <property type="term" value="F:glyoxalase III activity"/>
    <property type="evidence" value="ECO:0007669"/>
    <property type="project" value="TreeGrafter"/>
</dbReference>
<evidence type="ECO:0000256" key="3">
    <source>
        <dbReference type="ARBA" id="ARBA00038493"/>
    </source>
</evidence>
<dbReference type="STRING" id="1379270.GEMMAAP_00080"/>
<dbReference type="EMBL" id="CP011454">
    <property type="protein sequence ID" value="AMW03678.1"/>
    <property type="molecule type" value="Genomic_DNA"/>
</dbReference>
<keyword evidence="6" id="KW-1185">Reference proteome</keyword>
<dbReference type="Proteomes" id="UP000076404">
    <property type="component" value="Chromosome"/>
</dbReference>
<evidence type="ECO:0000313" key="6">
    <source>
        <dbReference type="Proteomes" id="UP000076404"/>
    </source>
</evidence>
<keyword evidence="2" id="KW-0456">Lyase</keyword>
<dbReference type="InterPro" id="IPR029062">
    <property type="entry name" value="Class_I_gatase-like"/>
</dbReference>
<reference evidence="5 6" key="2">
    <citation type="journal article" date="2016" name="Environ. Microbiol. Rep.">
        <title>Metagenomic evidence for the presence of phototrophic Gemmatimonadetes bacteria in diverse environments.</title>
        <authorList>
            <person name="Zeng Y."/>
            <person name="Baumbach J."/>
            <person name="Barbosa E.G."/>
            <person name="Azevedo V."/>
            <person name="Zhang C."/>
            <person name="Koblizek M."/>
        </authorList>
    </citation>
    <scope>NUCLEOTIDE SEQUENCE [LARGE SCALE GENOMIC DNA]</scope>
    <source>
        <strain evidence="5 6">AP64</strain>
    </source>
</reference>
<dbReference type="PANTHER" id="PTHR48094">
    <property type="entry name" value="PROTEIN/NUCLEIC ACID DEGLYCASE DJ-1-RELATED"/>
    <property type="match status" value="1"/>
</dbReference>
<organism evidence="5 6">
    <name type="scientific">Gemmatimonas phototrophica</name>
    <dbReference type="NCBI Taxonomy" id="1379270"/>
    <lineage>
        <taxon>Bacteria</taxon>
        <taxon>Pseudomonadati</taxon>
        <taxon>Gemmatimonadota</taxon>
        <taxon>Gemmatimonadia</taxon>
        <taxon>Gemmatimonadales</taxon>
        <taxon>Gemmatimonadaceae</taxon>
        <taxon>Gemmatimonas</taxon>
    </lineage>
</organism>
<dbReference type="PANTHER" id="PTHR48094:SF11">
    <property type="entry name" value="GLUTATHIONE-INDEPENDENT GLYOXALASE HSP31-RELATED"/>
    <property type="match status" value="1"/>
</dbReference>
<dbReference type="RefSeq" id="WP_026848943.1">
    <property type="nucleotide sequence ID" value="NZ_CP011454.1"/>
</dbReference>
<feature type="domain" description="DJ-1/PfpI" evidence="4">
    <location>
        <begin position="96"/>
        <end position="232"/>
    </location>
</feature>
<dbReference type="eggNOG" id="COG0693">
    <property type="taxonomic scope" value="Bacteria"/>
</dbReference>